<sequence length="183" mass="20894">MGRTSSDSQPYVRQGLDGRPRKNLEFLTSESGSPKKSCAIVHENRRNEGYARFGARLTFQMGRTSRLDGCPRKDLAFLTSESGSTKKWCAIAHENRRNEAYARFWVRLTLQIGQTSCDGQPYAYTRSTRMSTKKFGILMSESRSPKKWCAIANENHRNEAYARFRARLTLLMGRASCDGRMYA</sequence>
<keyword evidence="2" id="KW-1185">Reference proteome</keyword>
<organism evidence="1">
    <name type="scientific">Solanum lycopersicum</name>
    <name type="common">Tomato</name>
    <name type="synonym">Lycopersicon esculentum</name>
    <dbReference type="NCBI Taxonomy" id="4081"/>
    <lineage>
        <taxon>Eukaryota</taxon>
        <taxon>Viridiplantae</taxon>
        <taxon>Streptophyta</taxon>
        <taxon>Embryophyta</taxon>
        <taxon>Tracheophyta</taxon>
        <taxon>Spermatophyta</taxon>
        <taxon>Magnoliopsida</taxon>
        <taxon>eudicotyledons</taxon>
        <taxon>Gunneridae</taxon>
        <taxon>Pentapetalae</taxon>
        <taxon>asterids</taxon>
        <taxon>lamiids</taxon>
        <taxon>Solanales</taxon>
        <taxon>Solanaceae</taxon>
        <taxon>Solanoideae</taxon>
        <taxon>Solaneae</taxon>
        <taxon>Solanum</taxon>
        <taxon>Solanum subgen. Lycopersicon</taxon>
    </lineage>
</organism>
<dbReference type="Proteomes" id="UP000004994">
    <property type="component" value="Chromosome 3"/>
</dbReference>
<proteinExistence type="predicted"/>
<dbReference type="Gramene" id="Solyc03g026417.1.1">
    <property type="protein sequence ID" value="Solyc03g026417.1.1"/>
    <property type="gene ID" value="Solyc03g026417.1"/>
</dbReference>
<evidence type="ECO:0000313" key="2">
    <source>
        <dbReference type="Proteomes" id="UP000004994"/>
    </source>
</evidence>
<dbReference type="InParanoid" id="A0A3Q7FF53"/>
<reference evidence="1" key="2">
    <citation type="submission" date="2019-01" db="UniProtKB">
        <authorList>
            <consortium name="EnsemblPlants"/>
        </authorList>
    </citation>
    <scope>IDENTIFICATION</scope>
    <source>
        <strain evidence="1">cv. Heinz 1706</strain>
    </source>
</reference>
<evidence type="ECO:0000313" key="1">
    <source>
        <dbReference type="EnsemblPlants" id="Solyc03g026417.1.1"/>
    </source>
</evidence>
<name>A0A3Q7FF53_SOLLC</name>
<dbReference type="EnsemblPlants" id="Solyc03g026417.1.1">
    <property type="protein sequence ID" value="Solyc03g026417.1.1"/>
    <property type="gene ID" value="Solyc03g026417.1"/>
</dbReference>
<dbReference type="AlphaFoldDB" id="A0A3Q7FF53"/>
<accession>A0A3Q7FF53</accession>
<reference evidence="1" key="1">
    <citation type="journal article" date="2012" name="Nature">
        <title>The tomato genome sequence provides insights into fleshy fruit evolution.</title>
        <authorList>
            <consortium name="Tomato Genome Consortium"/>
        </authorList>
    </citation>
    <scope>NUCLEOTIDE SEQUENCE [LARGE SCALE GENOMIC DNA]</scope>
    <source>
        <strain evidence="1">cv. Heinz 1706</strain>
    </source>
</reference>
<protein>
    <submittedName>
        <fullName evidence="1">Uncharacterized protein</fullName>
    </submittedName>
</protein>